<evidence type="ECO:0000256" key="2">
    <source>
        <dbReference type="SAM" id="Coils"/>
    </source>
</evidence>
<dbReference type="EMBL" id="VBOX01000009">
    <property type="protein sequence ID" value="TMQ66402.1"/>
    <property type="molecule type" value="Genomic_DNA"/>
</dbReference>
<dbReference type="Gene3D" id="2.40.420.20">
    <property type="match status" value="1"/>
</dbReference>
<gene>
    <name evidence="7" type="ORF">E6K74_04180</name>
    <name evidence="8" type="ORF">E6K77_01390</name>
</gene>
<dbReference type="InterPro" id="IPR058792">
    <property type="entry name" value="Beta-barrel_RND_2"/>
</dbReference>
<dbReference type="Proteomes" id="UP000319829">
    <property type="component" value="Unassembled WGS sequence"/>
</dbReference>
<dbReference type="EMBL" id="VBOU01000042">
    <property type="protein sequence ID" value="TMQ55135.1"/>
    <property type="molecule type" value="Genomic_DNA"/>
</dbReference>
<feature type="domain" description="CusB-like beta-barrel" evidence="5">
    <location>
        <begin position="198"/>
        <end position="271"/>
    </location>
</feature>
<dbReference type="InterPro" id="IPR058625">
    <property type="entry name" value="MdtA-like_BSH"/>
</dbReference>
<organism evidence="8 9">
    <name type="scientific">Eiseniibacteriota bacterium</name>
    <dbReference type="NCBI Taxonomy" id="2212470"/>
    <lineage>
        <taxon>Bacteria</taxon>
        <taxon>Candidatus Eiseniibacteriota</taxon>
    </lineage>
</organism>
<dbReference type="InterPro" id="IPR006143">
    <property type="entry name" value="RND_pump_MFP"/>
</dbReference>
<feature type="domain" description="Multidrug resistance protein MdtA-like barrel-sandwich hybrid" evidence="4">
    <location>
        <begin position="69"/>
        <end position="189"/>
    </location>
</feature>
<evidence type="ECO:0000313" key="7">
    <source>
        <dbReference type="EMBL" id="TMQ55135.1"/>
    </source>
</evidence>
<feature type="domain" description="Multidrug resistance protein MdtA-like alpha-helical hairpin" evidence="3">
    <location>
        <begin position="102"/>
        <end position="162"/>
    </location>
</feature>
<dbReference type="Gene3D" id="2.40.50.100">
    <property type="match status" value="1"/>
</dbReference>
<evidence type="ECO:0000313" key="9">
    <source>
        <dbReference type="Proteomes" id="UP000317366"/>
    </source>
</evidence>
<dbReference type="Pfam" id="PF25975">
    <property type="entry name" value="CzcB_C"/>
    <property type="match status" value="1"/>
</dbReference>
<feature type="coiled-coil region" evidence="2">
    <location>
        <begin position="108"/>
        <end position="166"/>
    </location>
</feature>
<dbReference type="InterPro" id="IPR058624">
    <property type="entry name" value="MdtA-like_HH"/>
</dbReference>
<evidence type="ECO:0000259" key="4">
    <source>
        <dbReference type="Pfam" id="PF25917"/>
    </source>
</evidence>
<dbReference type="SUPFAM" id="SSF111369">
    <property type="entry name" value="HlyD-like secretion proteins"/>
    <property type="match status" value="1"/>
</dbReference>
<comment type="similarity">
    <text evidence="1">Belongs to the membrane fusion protein (MFP) (TC 8.A.1) family.</text>
</comment>
<feature type="domain" description="CzcB-like C-terminal circularly permuted SH3-like" evidence="6">
    <location>
        <begin position="309"/>
        <end position="348"/>
    </location>
</feature>
<dbReference type="PANTHER" id="PTHR30469:SF11">
    <property type="entry name" value="BLL4320 PROTEIN"/>
    <property type="match status" value="1"/>
</dbReference>
<keyword evidence="2" id="KW-0175">Coiled coil</keyword>
<dbReference type="Gene3D" id="2.40.30.170">
    <property type="match status" value="1"/>
</dbReference>
<dbReference type="NCBIfam" id="TIGR01730">
    <property type="entry name" value="RND_mfp"/>
    <property type="match status" value="1"/>
</dbReference>
<dbReference type="GO" id="GO:1990281">
    <property type="term" value="C:efflux pump complex"/>
    <property type="evidence" value="ECO:0007669"/>
    <property type="project" value="TreeGrafter"/>
</dbReference>
<evidence type="ECO:0000259" key="5">
    <source>
        <dbReference type="Pfam" id="PF25954"/>
    </source>
</evidence>
<dbReference type="PANTHER" id="PTHR30469">
    <property type="entry name" value="MULTIDRUG RESISTANCE PROTEIN MDTA"/>
    <property type="match status" value="1"/>
</dbReference>
<protein>
    <submittedName>
        <fullName evidence="8">Efflux RND transporter periplasmic adaptor subunit</fullName>
    </submittedName>
</protein>
<dbReference type="Gene3D" id="1.10.287.470">
    <property type="entry name" value="Helix hairpin bin"/>
    <property type="match status" value="1"/>
</dbReference>
<dbReference type="InterPro" id="IPR058649">
    <property type="entry name" value="CzcB_C"/>
</dbReference>
<dbReference type="Pfam" id="PF25876">
    <property type="entry name" value="HH_MFP_RND"/>
    <property type="match status" value="1"/>
</dbReference>
<evidence type="ECO:0000313" key="10">
    <source>
        <dbReference type="Proteomes" id="UP000319829"/>
    </source>
</evidence>
<evidence type="ECO:0000313" key="8">
    <source>
        <dbReference type="EMBL" id="TMQ66402.1"/>
    </source>
</evidence>
<accession>A0A538TS01</accession>
<dbReference type="GO" id="GO:0015562">
    <property type="term" value="F:efflux transmembrane transporter activity"/>
    <property type="evidence" value="ECO:0007669"/>
    <property type="project" value="TreeGrafter"/>
</dbReference>
<evidence type="ECO:0000256" key="1">
    <source>
        <dbReference type="ARBA" id="ARBA00009477"/>
    </source>
</evidence>
<dbReference type="FunFam" id="2.40.30.170:FF:000010">
    <property type="entry name" value="Efflux RND transporter periplasmic adaptor subunit"/>
    <property type="match status" value="1"/>
</dbReference>
<dbReference type="AlphaFoldDB" id="A0A538TS01"/>
<proteinExistence type="inferred from homology"/>
<reference evidence="9 10" key="1">
    <citation type="journal article" date="2019" name="Nat. Microbiol.">
        <title>Mediterranean grassland soil C-N compound turnover is dependent on rainfall and depth, and is mediated by genomically divergent microorganisms.</title>
        <authorList>
            <person name="Diamond S."/>
            <person name="Andeer P.F."/>
            <person name="Li Z."/>
            <person name="Crits-Christoph A."/>
            <person name="Burstein D."/>
            <person name="Anantharaman K."/>
            <person name="Lane K.R."/>
            <person name="Thomas B.C."/>
            <person name="Pan C."/>
            <person name="Northen T.R."/>
            <person name="Banfield J.F."/>
        </authorList>
    </citation>
    <scope>NUCLEOTIDE SEQUENCE [LARGE SCALE GENOMIC DNA]</scope>
    <source>
        <strain evidence="7">WS_4</strain>
        <strain evidence="8">WS_7</strain>
    </source>
</reference>
<sequence length="373" mass="39510">MRKRMIFVVIAMAVLVAGLGFVKFQQIRTAMAQGGWQPPPEAVTTIAASQEQWPAVSSVIGTVAAVQGVTVSADLPGIVGGITFESGRMVHVGEVLVRLDVSQERAQLAAAEAQRDLTRLDFERAEQLLAKGVVAQAEYDRIAAEAKQAEARVGEIKATIERKEIRAPFSGMLGIRQINLGQYLTAGDPVVPLQSLDPVYVNFSVPQQELGDLRVGGSVNVAAESVAVIAAGKVTAINSVVDEATRNVQIQAVFRNPAGRLRPGMFVEVEARLGKGATVIALPATAVSYAPYGNSIFVVRDLKGPNGKTYRGVEQRFVKLGGSRGDQVAVVSGLKSGEEVVTSGVFKLRNGASVFVNNSIRPGNDPAPKPEDS</sequence>
<evidence type="ECO:0000259" key="6">
    <source>
        <dbReference type="Pfam" id="PF25975"/>
    </source>
</evidence>
<comment type="caution">
    <text evidence="8">The sequence shown here is derived from an EMBL/GenBank/DDBJ whole genome shotgun (WGS) entry which is preliminary data.</text>
</comment>
<dbReference type="Pfam" id="PF25917">
    <property type="entry name" value="BSH_RND"/>
    <property type="match status" value="1"/>
</dbReference>
<dbReference type="Proteomes" id="UP000317366">
    <property type="component" value="Unassembled WGS sequence"/>
</dbReference>
<dbReference type="Pfam" id="PF25954">
    <property type="entry name" value="Beta-barrel_RND_2"/>
    <property type="match status" value="1"/>
</dbReference>
<evidence type="ECO:0000259" key="3">
    <source>
        <dbReference type="Pfam" id="PF25876"/>
    </source>
</evidence>
<name>A0A538TS01_UNCEI</name>